<evidence type="ECO:0000313" key="3">
    <source>
        <dbReference type="Proteomes" id="UP000326396"/>
    </source>
</evidence>
<reference evidence="2 3" key="1">
    <citation type="submission" date="2019-05" db="EMBL/GenBank/DDBJ databases">
        <title>Mikania micrantha, genome provides insights into the molecular mechanism of rapid growth.</title>
        <authorList>
            <person name="Liu B."/>
        </authorList>
    </citation>
    <scope>NUCLEOTIDE SEQUENCE [LARGE SCALE GENOMIC DNA]</scope>
    <source>
        <strain evidence="2">NLD-2019</strain>
        <tissue evidence="2">Leaf</tissue>
    </source>
</reference>
<evidence type="ECO:0000256" key="1">
    <source>
        <dbReference type="SAM" id="MobiDB-lite"/>
    </source>
</evidence>
<sequence length="125" mass="13945">MDFEKSEDRKQEWGKRVPHAAGLIKLGKDSNPITASGNLIVGTWQPRVDRGWNLMAWLGINEGKASRTSVRVSGELTKGPYPEDKGPGGIQKNSGEKPGRRAINEEDKRTRRIHSLPLNHLSHKN</sequence>
<keyword evidence="3" id="KW-1185">Reference proteome</keyword>
<name>A0A5N6M873_9ASTR</name>
<dbReference type="AlphaFoldDB" id="A0A5N6M873"/>
<accession>A0A5N6M873</accession>
<evidence type="ECO:0000313" key="2">
    <source>
        <dbReference type="EMBL" id="KAD3336647.1"/>
    </source>
</evidence>
<organism evidence="2 3">
    <name type="scientific">Mikania micrantha</name>
    <name type="common">bitter vine</name>
    <dbReference type="NCBI Taxonomy" id="192012"/>
    <lineage>
        <taxon>Eukaryota</taxon>
        <taxon>Viridiplantae</taxon>
        <taxon>Streptophyta</taxon>
        <taxon>Embryophyta</taxon>
        <taxon>Tracheophyta</taxon>
        <taxon>Spermatophyta</taxon>
        <taxon>Magnoliopsida</taxon>
        <taxon>eudicotyledons</taxon>
        <taxon>Gunneridae</taxon>
        <taxon>Pentapetalae</taxon>
        <taxon>asterids</taxon>
        <taxon>campanulids</taxon>
        <taxon>Asterales</taxon>
        <taxon>Asteraceae</taxon>
        <taxon>Asteroideae</taxon>
        <taxon>Heliantheae alliance</taxon>
        <taxon>Eupatorieae</taxon>
        <taxon>Mikania</taxon>
    </lineage>
</organism>
<gene>
    <name evidence="2" type="ORF">E3N88_32166</name>
</gene>
<feature type="region of interest" description="Disordered" evidence="1">
    <location>
        <begin position="68"/>
        <end position="125"/>
    </location>
</feature>
<dbReference type="EMBL" id="SZYD01000016">
    <property type="protein sequence ID" value="KAD3336647.1"/>
    <property type="molecule type" value="Genomic_DNA"/>
</dbReference>
<dbReference type="Proteomes" id="UP000326396">
    <property type="component" value="Linkage Group LG6"/>
</dbReference>
<feature type="compositionally biased region" description="Basic and acidic residues" evidence="1">
    <location>
        <begin position="94"/>
        <end position="109"/>
    </location>
</feature>
<protein>
    <submittedName>
        <fullName evidence="2">Uncharacterized protein</fullName>
    </submittedName>
</protein>
<comment type="caution">
    <text evidence="2">The sequence shown here is derived from an EMBL/GenBank/DDBJ whole genome shotgun (WGS) entry which is preliminary data.</text>
</comment>
<proteinExistence type="predicted"/>